<dbReference type="RefSeq" id="WP_061128622.1">
    <property type="nucleotide sequence ID" value="NZ_FCOF02000090.1"/>
</dbReference>
<accession>A0A158DQA6</accession>
<dbReference type="Proteomes" id="UP000054870">
    <property type="component" value="Unassembled WGS sequence"/>
</dbReference>
<dbReference type="GO" id="GO:0003677">
    <property type="term" value="F:DNA binding"/>
    <property type="evidence" value="ECO:0007669"/>
    <property type="project" value="UniProtKB-KW"/>
</dbReference>
<gene>
    <name evidence="3" type="ORF">AWB75_07047</name>
</gene>
<evidence type="ECO:0000259" key="2">
    <source>
        <dbReference type="Pfam" id="PF01939"/>
    </source>
</evidence>
<dbReference type="PANTHER" id="PTHR38814:SF1">
    <property type="entry name" value="ENDONUCLEASE NUCS"/>
    <property type="match status" value="1"/>
</dbReference>
<evidence type="ECO:0000313" key="4">
    <source>
        <dbReference type="Proteomes" id="UP000054870"/>
    </source>
</evidence>
<comment type="caution">
    <text evidence="3">The sequence shown here is derived from an EMBL/GenBank/DDBJ whole genome shotgun (WGS) entry which is preliminary data.</text>
</comment>
<dbReference type="PANTHER" id="PTHR38814">
    <property type="entry name" value="ENDONUCLEASE NUCS"/>
    <property type="match status" value="1"/>
</dbReference>
<dbReference type="AlphaFoldDB" id="A0A158DQA6"/>
<keyword evidence="1" id="KW-0238">DNA-binding</keyword>
<dbReference type="InterPro" id="IPR002793">
    <property type="entry name" value="Endonuclease_NucS"/>
</dbReference>
<feature type="domain" description="Endonuclease NucS C-terminal" evidence="2">
    <location>
        <begin position="144"/>
        <end position="216"/>
    </location>
</feature>
<dbReference type="InterPro" id="IPR048301">
    <property type="entry name" value="NucS_C"/>
</dbReference>
<proteinExistence type="predicted"/>
<reference evidence="3" key="1">
    <citation type="submission" date="2016-01" db="EMBL/GenBank/DDBJ databases">
        <authorList>
            <person name="Peeters C."/>
        </authorList>
    </citation>
    <scope>NUCLEOTIDE SEQUENCE [LARGE SCALE GENOMIC DNA]</scope>
    <source>
        <strain evidence="3">LMG 29318</strain>
    </source>
</reference>
<dbReference type="Gene3D" id="3.40.1350.10">
    <property type="match status" value="1"/>
</dbReference>
<evidence type="ECO:0000256" key="1">
    <source>
        <dbReference type="ARBA" id="ARBA00023125"/>
    </source>
</evidence>
<name>A0A158DQA6_9BURK</name>
<organism evidence="3 4">
    <name type="scientific">Caballeronia catudaia</name>
    <dbReference type="NCBI Taxonomy" id="1777136"/>
    <lineage>
        <taxon>Bacteria</taxon>
        <taxon>Pseudomonadati</taxon>
        <taxon>Pseudomonadota</taxon>
        <taxon>Betaproteobacteria</taxon>
        <taxon>Burkholderiales</taxon>
        <taxon>Burkholderiaceae</taxon>
        <taxon>Caballeronia</taxon>
    </lineage>
</organism>
<dbReference type="OrthoDB" id="570199at2"/>
<evidence type="ECO:0000313" key="3">
    <source>
        <dbReference type="EMBL" id="SAK96788.1"/>
    </source>
</evidence>
<dbReference type="Pfam" id="PF01939">
    <property type="entry name" value="NucS_C"/>
    <property type="match status" value="1"/>
</dbReference>
<dbReference type="InterPro" id="IPR011856">
    <property type="entry name" value="tRNA_endonuc-like_dom_sf"/>
</dbReference>
<dbReference type="CDD" id="cd22341">
    <property type="entry name" value="NucS-like"/>
    <property type="match status" value="1"/>
</dbReference>
<dbReference type="EMBL" id="FCOF02000090">
    <property type="protein sequence ID" value="SAK96788.1"/>
    <property type="molecule type" value="Genomic_DNA"/>
</dbReference>
<protein>
    <recommendedName>
        <fullName evidence="2">Endonuclease NucS C-terminal domain-containing protein</fullName>
    </recommendedName>
</protein>
<sequence length="256" mass="27926">MERQSTKRYLIVEAMPDGGVQVHEMKKWCRLHPEQTPPGMSAATSGGDNSQRLRRGFEKMGWSVIETPTEVRIQRPGAAGQAEELLGDVTDDAEALPESSDDSESLADTVFHLERQLQEFIADNLESIPVNGKRLHLYSDGVSAGREYLTSSGRRIDILAVDDDGNFVVFELKRGEAPDKAIGQIASYMGWVSLNLARGKQVSGVIVARSINESLREAIAVVPNVSLFEYRLRFDLNAIGTAEAALPKESSAPAAG</sequence>
<dbReference type="GO" id="GO:0004519">
    <property type="term" value="F:endonuclease activity"/>
    <property type="evidence" value="ECO:0007669"/>
    <property type="project" value="InterPro"/>
</dbReference>
<keyword evidence="4" id="KW-1185">Reference proteome</keyword>